<evidence type="ECO:0000313" key="2">
    <source>
        <dbReference type="Proteomes" id="UP000076154"/>
    </source>
</evidence>
<dbReference type="Proteomes" id="UP000076154">
    <property type="component" value="Unassembled WGS sequence"/>
</dbReference>
<keyword evidence="2" id="KW-1185">Reference proteome</keyword>
<dbReference type="STRING" id="39966.A0A369JK84"/>
<dbReference type="InterPro" id="IPR016712">
    <property type="entry name" value="Rbsml_bS1m-like"/>
</dbReference>
<protein>
    <submittedName>
        <fullName evidence="1">Uncharacterized protein</fullName>
    </submittedName>
</protein>
<dbReference type="OrthoDB" id="2735536at2759"/>
<name>A0A369JK84_HYPMA</name>
<dbReference type="AlphaFoldDB" id="A0A369JK84"/>
<sequence>MATAVAASASAEAAKKLITIHPPASPFAELLRRSRFASYDPAIRQTYSSPPAHAHRGDWGLKRPISLRRKNAFISLTSFEHPAQFIEWNHAENQVRFIRRIEEMGVKPETMSATGWYKGLGKAKTEWLLDSEFCPGEGHETGIQRPAENVNLATLGQRGPGAYGAQRESIAPESYVTPNVDAMSRKEFAQYLRKLRELRPAFQAHLKDEHRKHGTDTNKPLYDLAQRPEGAYHRRFLKQQLADEYNDVFSHKMEQHPHPSAALTYTHPSPLESVLQAKPQPGIVLNPVYTKAAQQGSERPYVASFGGLAATLKYGQAGGKRPLLDVGSDEGINKSHIDNSIADMRVSLKRGLRLQMPPKVVGRHAQGLKAVKIAAEVTTASREKDFSRDNPHLPGSPAYIAADPWSAAKSAPLSFVKRQSPRLFVQTPKLPTVSEDGLLTTLQGIIKTNSGVGDAGSASGL</sequence>
<reference evidence="1" key="1">
    <citation type="submission" date="2018-04" db="EMBL/GenBank/DDBJ databases">
        <title>Whole genome sequencing of Hypsizygus marmoreus.</title>
        <authorList>
            <person name="Choi I.-G."/>
            <person name="Min B."/>
            <person name="Kim J.-G."/>
            <person name="Kim S."/>
            <person name="Oh Y.-L."/>
            <person name="Kong W.-S."/>
            <person name="Park H."/>
            <person name="Jeong J."/>
            <person name="Song E.-S."/>
        </authorList>
    </citation>
    <scope>NUCLEOTIDE SEQUENCE [LARGE SCALE GENOMIC DNA]</scope>
    <source>
        <strain evidence="1">51987-8</strain>
    </source>
</reference>
<dbReference type="InParanoid" id="A0A369JK84"/>
<evidence type="ECO:0000313" key="1">
    <source>
        <dbReference type="EMBL" id="RDB22258.1"/>
    </source>
</evidence>
<dbReference type="EMBL" id="LUEZ02000052">
    <property type="protein sequence ID" value="RDB22258.1"/>
    <property type="molecule type" value="Genomic_DNA"/>
</dbReference>
<proteinExistence type="predicted"/>
<dbReference type="PANTHER" id="PTHR28058:SF1">
    <property type="entry name" value="SMALL RIBOSOMAL SUBUNIT PROTEIN BS1M"/>
    <property type="match status" value="1"/>
</dbReference>
<comment type="caution">
    <text evidence="1">The sequence shown here is derived from an EMBL/GenBank/DDBJ whole genome shotgun (WGS) entry which is preliminary data.</text>
</comment>
<dbReference type="Pfam" id="PF11709">
    <property type="entry name" value="Mit_ribos_Mrp51"/>
    <property type="match status" value="1"/>
</dbReference>
<gene>
    <name evidence="1" type="ORF">Hypma_010665</name>
</gene>
<accession>A0A369JK84</accession>
<dbReference type="PANTHER" id="PTHR28058">
    <property type="entry name" value="37S RIBOSOMAL PROTEIN MRP51, MITOCHONDRIAL"/>
    <property type="match status" value="1"/>
</dbReference>
<organism evidence="1 2">
    <name type="scientific">Hypsizygus marmoreus</name>
    <name type="common">White beech mushroom</name>
    <name type="synonym">Agaricus marmoreus</name>
    <dbReference type="NCBI Taxonomy" id="39966"/>
    <lineage>
        <taxon>Eukaryota</taxon>
        <taxon>Fungi</taxon>
        <taxon>Dikarya</taxon>
        <taxon>Basidiomycota</taxon>
        <taxon>Agaricomycotina</taxon>
        <taxon>Agaricomycetes</taxon>
        <taxon>Agaricomycetidae</taxon>
        <taxon>Agaricales</taxon>
        <taxon>Tricholomatineae</taxon>
        <taxon>Lyophyllaceae</taxon>
        <taxon>Hypsizygus</taxon>
    </lineage>
</organism>